<comment type="caution">
    <text evidence="9">The sequence shown here is derived from an EMBL/GenBank/DDBJ whole genome shotgun (WGS) entry which is preliminary data.</text>
</comment>
<evidence type="ECO:0000259" key="8">
    <source>
        <dbReference type="SMART" id="SM00737"/>
    </source>
</evidence>
<evidence type="ECO:0000256" key="5">
    <source>
        <dbReference type="ARBA" id="ARBA00022729"/>
    </source>
</evidence>
<dbReference type="GO" id="GO:0032366">
    <property type="term" value="P:intracellular sterol transport"/>
    <property type="evidence" value="ECO:0007669"/>
    <property type="project" value="InterPro"/>
</dbReference>
<dbReference type="Gramene" id="PSR89813">
    <property type="protein sequence ID" value="PSR89813"/>
    <property type="gene ID" value="CEY00_Acc30006"/>
</dbReference>
<dbReference type="SUPFAM" id="SSF81296">
    <property type="entry name" value="E set domains"/>
    <property type="match status" value="1"/>
</dbReference>
<evidence type="ECO:0000256" key="2">
    <source>
        <dbReference type="ARBA" id="ARBA00006370"/>
    </source>
</evidence>
<dbReference type="EMBL" id="NKQK01000026">
    <property type="protein sequence ID" value="PSR89813.1"/>
    <property type="molecule type" value="Genomic_DNA"/>
</dbReference>
<comment type="similarity">
    <text evidence="2">Belongs to the NPC2 family.</text>
</comment>
<proteinExistence type="inferred from homology"/>
<comment type="function">
    <text evidence="1">Catalyzes the intermembrane transfer of phosphatidylglycerol and phosphatidylinositol.</text>
</comment>
<dbReference type="InterPro" id="IPR039670">
    <property type="entry name" value="NPC2-like"/>
</dbReference>
<evidence type="ECO:0000256" key="1">
    <source>
        <dbReference type="ARBA" id="ARBA00002053"/>
    </source>
</evidence>
<dbReference type="InterPro" id="IPR033917">
    <property type="entry name" value="ML_PG-PI_TP"/>
</dbReference>
<reference evidence="9 10" key="1">
    <citation type="submission" date="2017-07" db="EMBL/GenBank/DDBJ databases">
        <title>An improved, manually edited Actinidia chinensis var. chinensis (kiwifruit) genome highlights the challenges associated with draft genomes and gene prediction in plants.</title>
        <authorList>
            <person name="Pilkington S."/>
            <person name="Crowhurst R."/>
            <person name="Hilario E."/>
            <person name="Nardozza S."/>
            <person name="Fraser L."/>
            <person name="Peng Y."/>
            <person name="Gunaseelan K."/>
            <person name="Simpson R."/>
            <person name="Tahir J."/>
            <person name="Deroles S."/>
            <person name="Templeton K."/>
            <person name="Luo Z."/>
            <person name="Davy M."/>
            <person name="Cheng C."/>
            <person name="Mcneilage M."/>
            <person name="Scaglione D."/>
            <person name="Liu Y."/>
            <person name="Zhang Q."/>
            <person name="Datson P."/>
            <person name="De Silva N."/>
            <person name="Gardiner S."/>
            <person name="Bassett H."/>
            <person name="Chagne D."/>
            <person name="Mccallum J."/>
            <person name="Dzierzon H."/>
            <person name="Deng C."/>
            <person name="Wang Y.-Y."/>
            <person name="Barron N."/>
            <person name="Manako K."/>
            <person name="Bowen J."/>
            <person name="Foster T."/>
            <person name="Erridge Z."/>
            <person name="Tiffin H."/>
            <person name="Waite C."/>
            <person name="Davies K."/>
            <person name="Grierson E."/>
            <person name="Laing W."/>
            <person name="Kirk R."/>
            <person name="Chen X."/>
            <person name="Wood M."/>
            <person name="Montefiori M."/>
            <person name="Brummell D."/>
            <person name="Schwinn K."/>
            <person name="Catanach A."/>
            <person name="Fullerton C."/>
            <person name="Li D."/>
            <person name="Meiyalaghan S."/>
            <person name="Nieuwenhuizen N."/>
            <person name="Read N."/>
            <person name="Prakash R."/>
            <person name="Hunter D."/>
            <person name="Zhang H."/>
            <person name="Mckenzie M."/>
            <person name="Knabel M."/>
            <person name="Harris A."/>
            <person name="Allan A."/>
            <person name="Chen A."/>
            <person name="Janssen B."/>
            <person name="Plunkett B."/>
            <person name="Dwamena C."/>
            <person name="Voogd C."/>
            <person name="Leif D."/>
            <person name="Lafferty D."/>
            <person name="Souleyre E."/>
            <person name="Varkonyi-Gasic E."/>
            <person name="Gambi F."/>
            <person name="Hanley J."/>
            <person name="Yao J.-L."/>
            <person name="Cheung J."/>
            <person name="David K."/>
            <person name="Warren B."/>
            <person name="Marsh K."/>
            <person name="Snowden K."/>
            <person name="Lin-Wang K."/>
            <person name="Brian L."/>
            <person name="Martinez-Sanchez M."/>
            <person name="Wang M."/>
            <person name="Ileperuma N."/>
            <person name="Macnee N."/>
            <person name="Campin R."/>
            <person name="Mcatee P."/>
            <person name="Drummond R."/>
            <person name="Espley R."/>
            <person name="Ireland H."/>
            <person name="Wu R."/>
            <person name="Atkinson R."/>
            <person name="Karunairetnam S."/>
            <person name="Bulley S."/>
            <person name="Chunkath S."/>
            <person name="Hanley Z."/>
            <person name="Storey R."/>
            <person name="Thrimawithana A."/>
            <person name="Thomson S."/>
            <person name="David C."/>
            <person name="Testolin R."/>
        </authorList>
    </citation>
    <scope>NUCLEOTIDE SEQUENCE [LARGE SCALE GENOMIC DNA]</scope>
    <source>
        <strain evidence="10">cv. Red5</strain>
        <tissue evidence="9">Young leaf</tissue>
    </source>
</reference>
<dbReference type="Gene3D" id="2.60.40.770">
    <property type="match status" value="1"/>
</dbReference>
<feature type="signal peptide" evidence="7">
    <location>
        <begin position="1"/>
        <end position="27"/>
    </location>
</feature>
<accession>A0A2R6PEJ5</accession>
<gene>
    <name evidence="9" type="ORF">CEY00_Acc30006</name>
</gene>
<dbReference type="InParanoid" id="A0A2R6PEJ5"/>
<sequence>MEIVALGSKIALLSLFTACLLLPSIQAREIKYCNKKANYVVKVHDVVISPDPVKTGEPTTFTIKASTNQALTGGKLALDVSYFGIKVHSETHNICEKTSCPISVGKFVLSHTQTLPGITPPGSYTLKLKIEDEKKHQLTCASFSFDIGVWFICVCHVRMHRIFHLAV</sequence>
<evidence type="ECO:0000256" key="4">
    <source>
        <dbReference type="ARBA" id="ARBA00022448"/>
    </source>
</evidence>
<comment type="subunit">
    <text evidence="3">Monomer.</text>
</comment>
<dbReference type="GO" id="GO:0032934">
    <property type="term" value="F:sterol binding"/>
    <property type="evidence" value="ECO:0007669"/>
    <property type="project" value="InterPro"/>
</dbReference>
<feature type="chain" id="PRO_5015309040" evidence="7">
    <location>
        <begin position="28"/>
        <end position="167"/>
    </location>
</feature>
<dbReference type="InterPro" id="IPR003172">
    <property type="entry name" value="ML_dom"/>
</dbReference>
<dbReference type="InterPro" id="IPR014756">
    <property type="entry name" value="Ig_E-set"/>
</dbReference>
<keyword evidence="5 7" id="KW-0732">Signal</keyword>
<dbReference type="Pfam" id="PF02221">
    <property type="entry name" value="E1_DerP2_DerF2"/>
    <property type="match status" value="1"/>
</dbReference>
<dbReference type="FunFam" id="2.60.40.770:FF:000002">
    <property type="entry name" value="putative phosphatidylglycerol/phosphatidylinositol transfer protein DDB_G0282179"/>
    <property type="match status" value="1"/>
</dbReference>
<keyword evidence="4" id="KW-0813">Transport</keyword>
<evidence type="ECO:0000313" key="10">
    <source>
        <dbReference type="Proteomes" id="UP000241394"/>
    </source>
</evidence>
<name>A0A2R6PEJ5_ACTCC</name>
<dbReference type="OrthoDB" id="6409159at2759"/>
<evidence type="ECO:0000256" key="3">
    <source>
        <dbReference type="ARBA" id="ARBA00011245"/>
    </source>
</evidence>
<dbReference type="PANTHER" id="PTHR11306:SF0">
    <property type="entry name" value="PHOSPHATIDYLGLYCEROL_PHOSPHATIDYLINOSITOL TRANSFER PROTEIN"/>
    <property type="match status" value="1"/>
</dbReference>
<protein>
    <submittedName>
        <fullName evidence="9">Phosphatidylglycerol/phosphatidylinositol transfer protein</fullName>
    </submittedName>
</protein>
<organism evidence="9 10">
    <name type="scientific">Actinidia chinensis var. chinensis</name>
    <name type="common">Chinese soft-hair kiwi</name>
    <dbReference type="NCBI Taxonomy" id="1590841"/>
    <lineage>
        <taxon>Eukaryota</taxon>
        <taxon>Viridiplantae</taxon>
        <taxon>Streptophyta</taxon>
        <taxon>Embryophyta</taxon>
        <taxon>Tracheophyta</taxon>
        <taxon>Spermatophyta</taxon>
        <taxon>Magnoliopsida</taxon>
        <taxon>eudicotyledons</taxon>
        <taxon>Gunneridae</taxon>
        <taxon>Pentapetalae</taxon>
        <taxon>asterids</taxon>
        <taxon>Ericales</taxon>
        <taxon>Actinidiaceae</taxon>
        <taxon>Actinidia</taxon>
    </lineage>
</organism>
<dbReference type="OMA" id="ATDGEYC"/>
<dbReference type="AlphaFoldDB" id="A0A2R6PEJ5"/>
<feature type="domain" description="MD-2-related lipid-recognition" evidence="8">
    <location>
        <begin position="30"/>
        <end position="145"/>
    </location>
</feature>
<dbReference type="PANTHER" id="PTHR11306">
    <property type="entry name" value="NIEMANN PICK TYPE C2 PROTEIN NPC2-RELATED"/>
    <property type="match status" value="1"/>
</dbReference>
<reference evidence="10" key="2">
    <citation type="journal article" date="2018" name="BMC Genomics">
        <title>A manually annotated Actinidia chinensis var. chinensis (kiwifruit) genome highlights the challenges associated with draft genomes and gene prediction in plants.</title>
        <authorList>
            <person name="Pilkington S.M."/>
            <person name="Crowhurst R."/>
            <person name="Hilario E."/>
            <person name="Nardozza S."/>
            <person name="Fraser L."/>
            <person name="Peng Y."/>
            <person name="Gunaseelan K."/>
            <person name="Simpson R."/>
            <person name="Tahir J."/>
            <person name="Deroles S.C."/>
            <person name="Templeton K."/>
            <person name="Luo Z."/>
            <person name="Davy M."/>
            <person name="Cheng C."/>
            <person name="McNeilage M."/>
            <person name="Scaglione D."/>
            <person name="Liu Y."/>
            <person name="Zhang Q."/>
            <person name="Datson P."/>
            <person name="De Silva N."/>
            <person name="Gardiner S.E."/>
            <person name="Bassett H."/>
            <person name="Chagne D."/>
            <person name="McCallum J."/>
            <person name="Dzierzon H."/>
            <person name="Deng C."/>
            <person name="Wang Y.Y."/>
            <person name="Barron L."/>
            <person name="Manako K."/>
            <person name="Bowen J."/>
            <person name="Foster T.M."/>
            <person name="Erridge Z.A."/>
            <person name="Tiffin H."/>
            <person name="Waite C.N."/>
            <person name="Davies K.M."/>
            <person name="Grierson E.P."/>
            <person name="Laing W.A."/>
            <person name="Kirk R."/>
            <person name="Chen X."/>
            <person name="Wood M."/>
            <person name="Montefiori M."/>
            <person name="Brummell D.A."/>
            <person name="Schwinn K.E."/>
            <person name="Catanach A."/>
            <person name="Fullerton C."/>
            <person name="Li D."/>
            <person name="Meiyalaghan S."/>
            <person name="Nieuwenhuizen N."/>
            <person name="Read N."/>
            <person name="Prakash R."/>
            <person name="Hunter D."/>
            <person name="Zhang H."/>
            <person name="McKenzie M."/>
            <person name="Knabel M."/>
            <person name="Harris A."/>
            <person name="Allan A.C."/>
            <person name="Gleave A."/>
            <person name="Chen A."/>
            <person name="Janssen B.J."/>
            <person name="Plunkett B."/>
            <person name="Ampomah-Dwamena C."/>
            <person name="Voogd C."/>
            <person name="Leif D."/>
            <person name="Lafferty D."/>
            <person name="Souleyre E.J.F."/>
            <person name="Varkonyi-Gasic E."/>
            <person name="Gambi F."/>
            <person name="Hanley J."/>
            <person name="Yao J.L."/>
            <person name="Cheung J."/>
            <person name="David K.M."/>
            <person name="Warren B."/>
            <person name="Marsh K."/>
            <person name="Snowden K.C."/>
            <person name="Lin-Wang K."/>
            <person name="Brian L."/>
            <person name="Martinez-Sanchez M."/>
            <person name="Wang M."/>
            <person name="Ileperuma N."/>
            <person name="Macnee N."/>
            <person name="Campin R."/>
            <person name="McAtee P."/>
            <person name="Drummond R.S.M."/>
            <person name="Espley R.V."/>
            <person name="Ireland H.S."/>
            <person name="Wu R."/>
            <person name="Atkinson R.G."/>
            <person name="Karunairetnam S."/>
            <person name="Bulley S."/>
            <person name="Chunkath S."/>
            <person name="Hanley Z."/>
            <person name="Storey R."/>
            <person name="Thrimawithana A.H."/>
            <person name="Thomson S."/>
            <person name="David C."/>
            <person name="Testolin R."/>
            <person name="Huang H."/>
            <person name="Hellens R.P."/>
            <person name="Schaffer R.J."/>
        </authorList>
    </citation>
    <scope>NUCLEOTIDE SEQUENCE [LARGE SCALE GENOMIC DNA]</scope>
    <source>
        <strain evidence="10">cv. Red5</strain>
    </source>
</reference>
<evidence type="ECO:0000313" key="9">
    <source>
        <dbReference type="EMBL" id="PSR89813.1"/>
    </source>
</evidence>
<evidence type="ECO:0000256" key="6">
    <source>
        <dbReference type="ARBA" id="ARBA00023055"/>
    </source>
</evidence>
<dbReference type="CDD" id="cd00917">
    <property type="entry name" value="PG-PI_TP"/>
    <property type="match status" value="1"/>
</dbReference>
<dbReference type="SMART" id="SM00737">
    <property type="entry name" value="ML"/>
    <property type="match status" value="1"/>
</dbReference>
<evidence type="ECO:0000256" key="7">
    <source>
        <dbReference type="SAM" id="SignalP"/>
    </source>
</evidence>
<keyword evidence="10" id="KW-1185">Reference proteome</keyword>
<keyword evidence="6" id="KW-0445">Lipid transport</keyword>
<dbReference type="Proteomes" id="UP000241394">
    <property type="component" value="Chromosome LG26"/>
</dbReference>